<dbReference type="PANTHER" id="PTHR34047">
    <property type="entry name" value="NUCLEAR INTRON MATURASE 1, MITOCHONDRIAL-RELATED"/>
    <property type="match status" value="1"/>
</dbReference>
<feature type="non-terminal residue" evidence="2">
    <location>
        <position position="121"/>
    </location>
</feature>
<sequence length="121" mass="13726">MTPSIAAAFPVLARLHAAAKQDSRLRFNNLLHPITEAMLERAYRALNRKAATGVDGLDWKSYGEQLAPKLKDLCDRLHGNRYRPQPVKRVWVPKDDGEERPIGITSLEDKIVQQALVWVLE</sequence>
<keyword evidence="2" id="KW-0808">Transferase</keyword>
<dbReference type="GO" id="GO:0003964">
    <property type="term" value="F:RNA-directed DNA polymerase activity"/>
    <property type="evidence" value="ECO:0007669"/>
    <property type="project" value="UniProtKB-KW"/>
</dbReference>
<gene>
    <name evidence="2" type="ORF">HQ497_13645</name>
</gene>
<dbReference type="InterPro" id="IPR043502">
    <property type="entry name" value="DNA/RNA_pol_sf"/>
</dbReference>
<dbReference type="EMBL" id="JABMOJ010000513">
    <property type="protein sequence ID" value="NQV66400.1"/>
    <property type="molecule type" value="Genomic_DNA"/>
</dbReference>
<dbReference type="PANTHER" id="PTHR34047:SF8">
    <property type="entry name" value="PROTEIN YKFC"/>
    <property type="match status" value="1"/>
</dbReference>
<evidence type="ECO:0000313" key="3">
    <source>
        <dbReference type="Proteomes" id="UP000754644"/>
    </source>
</evidence>
<reference evidence="2" key="1">
    <citation type="submission" date="2020-05" db="EMBL/GenBank/DDBJ databases">
        <title>Sulfur intermediates as new biogeochemical hubs in an aquatic model microbial ecosystem.</title>
        <authorList>
            <person name="Vigneron A."/>
        </authorList>
    </citation>
    <scope>NUCLEOTIDE SEQUENCE</scope>
    <source>
        <strain evidence="2">Bin.250</strain>
    </source>
</reference>
<comment type="similarity">
    <text evidence="1">Belongs to the bacterial reverse transcriptase family.</text>
</comment>
<dbReference type="SUPFAM" id="SSF56672">
    <property type="entry name" value="DNA/RNA polymerases"/>
    <property type="match status" value="1"/>
</dbReference>
<evidence type="ECO:0000256" key="1">
    <source>
        <dbReference type="ARBA" id="ARBA00034120"/>
    </source>
</evidence>
<comment type="caution">
    <text evidence="2">The sequence shown here is derived from an EMBL/GenBank/DDBJ whole genome shotgun (WGS) entry which is preliminary data.</text>
</comment>
<proteinExistence type="inferred from homology"/>
<dbReference type="InterPro" id="IPR051083">
    <property type="entry name" value="GrpII_Intron_Splice-Mob/Def"/>
</dbReference>
<protein>
    <submittedName>
        <fullName evidence="2">Group II intron reverse transcriptase/maturase</fullName>
    </submittedName>
</protein>
<organism evidence="2 3">
    <name type="scientific">SAR86 cluster bacterium</name>
    <dbReference type="NCBI Taxonomy" id="2030880"/>
    <lineage>
        <taxon>Bacteria</taxon>
        <taxon>Pseudomonadati</taxon>
        <taxon>Pseudomonadota</taxon>
        <taxon>Gammaproteobacteria</taxon>
        <taxon>SAR86 cluster</taxon>
    </lineage>
</organism>
<dbReference type="Proteomes" id="UP000754644">
    <property type="component" value="Unassembled WGS sequence"/>
</dbReference>
<evidence type="ECO:0000313" key="2">
    <source>
        <dbReference type="EMBL" id="NQV66400.1"/>
    </source>
</evidence>
<accession>A0A972W1U8</accession>
<name>A0A972W1U8_9GAMM</name>
<keyword evidence="2" id="KW-0695">RNA-directed DNA polymerase</keyword>
<keyword evidence="2" id="KW-0548">Nucleotidyltransferase</keyword>
<dbReference type="AlphaFoldDB" id="A0A972W1U8"/>